<evidence type="ECO:0000259" key="3">
    <source>
        <dbReference type="PROSITE" id="PS51462"/>
    </source>
</evidence>
<gene>
    <name evidence="4" type="ORF">HDA43_003054</name>
</gene>
<dbReference type="GO" id="GO:0016787">
    <property type="term" value="F:hydrolase activity"/>
    <property type="evidence" value="ECO:0007669"/>
    <property type="project" value="UniProtKB-KW"/>
</dbReference>
<dbReference type="PANTHER" id="PTHR43046">
    <property type="entry name" value="GDP-MANNOSE MANNOSYL HYDROLASE"/>
    <property type="match status" value="1"/>
</dbReference>
<dbReference type="InterPro" id="IPR020084">
    <property type="entry name" value="NUDIX_hydrolase_CS"/>
</dbReference>
<evidence type="ECO:0000313" key="5">
    <source>
        <dbReference type="Proteomes" id="UP000576393"/>
    </source>
</evidence>
<dbReference type="Gene3D" id="3.90.79.10">
    <property type="entry name" value="Nucleoside Triphosphate Pyrophosphohydrolase"/>
    <property type="match status" value="1"/>
</dbReference>
<dbReference type="InterPro" id="IPR015797">
    <property type="entry name" value="NUDIX_hydrolase-like_dom_sf"/>
</dbReference>
<dbReference type="PANTHER" id="PTHR43046:SF2">
    <property type="entry name" value="8-OXO-DGTP DIPHOSPHATASE-RELATED"/>
    <property type="match status" value="1"/>
</dbReference>
<dbReference type="RefSeq" id="WP_179821182.1">
    <property type="nucleotide sequence ID" value="NZ_JACCCO010000001.1"/>
</dbReference>
<dbReference type="Pfam" id="PF00293">
    <property type="entry name" value="NUDIX"/>
    <property type="match status" value="1"/>
</dbReference>
<sequence>MAAGDGDGWARCDLGHRHWGLHHAAGLLAVHHDDDGTPRILMQKRAAWSHQGGTWALPGGALDSHEDPVRGALREAREEAGLNGDDLRVQGIYLDDHGAWSFATVIAEAAGLLEAFPANRESVALRWFTPETIPSGNLHPGFAATWPVISLALAPLTVVLDVANIVGARAEHGWWRDRAGAAARLVSEVAALGTCGVRDVPAPLPALERWFPRFTMVVEGAARGVAPVPGVSVVAAPGSGDDAVVRAVREVPGWQRVLVVTADRGLRERVTAEGALVAGPRWLLSQL</sequence>
<reference evidence="4 5" key="1">
    <citation type="submission" date="2020-07" db="EMBL/GenBank/DDBJ databases">
        <title>Sequencing the genomes of 1000 actinobacteria strains.</title>
        <authorList>
            <person name="Klenk H.-P."/>
        </authorList>
    </citation>
    <scope>NUCLEOTIDE SEQUENCE [LARGE SCALE GENOMIC DNA]</scope>
    <source>
        <strain evidence="4 5">DSM 45763</strain>
    </source>
</reference>
<dbReference type="AlphaFoldDB" id="A0A852V4P7"/>
<dbReference type="PROSITE" id="PS51462">
    <property type="entry name" value="NUDIX"/>
    <property type="match status" value="1"/>
</dbReference>
<dbReference type="PROSITE" id="PS00893">
    <property type="entry name" value="NUDIX_BOX"/>
    <property type="match status" value="1"/>
</dbReference>
<comment type="cofactor">
    <cofactor evidence="1">
        <name>Mg(2+)</name>
        <dbReference type="ChEBI" id="CHEBI:18420"/>
    </cofactor>
</comment>
<evidence type="ECO:0000256" key="1">
    <source>
        <dbReference type="ARBA" id="ARBA00001946"/>
    </source>
</evidence>
<protein>
    <submittedName>
        <fullName evidence="4">8-oxo-dGTP pyrophosphatase MutT (NUDIX family)</fullName>
    </submittedName>
</protein>
<dbReference type="Proteomes" id="UP000576393">
    <property type="component" value="Unassembled WGS sequence"/>
</dbReference>
<organism evidence="4 5">
    <name type="scientific">Streptosporangium sandarakinum</name>
    <dbReference type="NCBI Taxonomy" id="1260955"/>
    <lineage>
        <taxon>Bacteria</taxon>
        <taxon>Bacillati</taxon>
        <taxon>Actinomycetota</taxon>
        <taxon>Actinomycetes</taxon>
        <taxon>Streptosporangiales</taxon>
        <taxon>Streptosporangiaceae</taxon>
        <taxon>Streptosporangium</taxon>
    </lineage>
</organism>
<accession>A0A852V4P7</accession>
<dbReference type="EMBL" id="JACCCO010000001">
    <property type="protein sequence ID" value="NYF40895.1"/>
    <property type="molecule type" value="Genomic_DNA"/>
</dbReference>
<dbReference type="CDD" id="cd18877">
    <property type="entry name" value="NUDIX_Hydrolase"/>
    <property type="match status" value="1"/>
</dbReference>
<dbReference type="SUPFAM" id="SSF55811">
    <property type="entry name" value="Nudix"/>
    <property type="match status" value="1"/>
</dbReference>
<dbReference type="InterPro" id="IPR000086">
    <property type="entry name" value="NUDIX_hydrolase_dom"/>
</dbReference>
<evidence type="ECO:0000256" key="2">
    <source>
        <dbReference type="ARBA" id="ARBA00022801"/>
    </source>
</evidence>
<name>A0A852V4P7_9ACTN</name>
<proteinExistence type="predicted"/>
<keyword evidence="2" id="KW-0378">Hydrolase</keyword>
<keyword evidence="5" id="KW-1185">Reference proteome</keyword>
<evidence type="ECO:0000313" key="4">
    <source>
        <dbReference type="EMBL" id="NYF40895.1"/>
    </source>
</evidence>
<comment type="caution">
    <text evidence="4">The sequence shown here is derived from an EMBL/GenBank/DDBJ whole genome shotgun (WGS) entry which is preliminary data.</text>
</comment>
<feature type="domain" description="Nudix hydrolase" evidence="3">
    <location>
        <begin position="20"/>
        <end position="155"/>
    </location>
</feature>